<sequence length="138" mass="15930">MAFDSRSLLLESPNELRRPWKLITLAIGLGWLIYGALFYEIGDWDVGVSLIMAGLTYLTAAPSARALWRREWTKLPLILFCYWFAVDGSYLLWHTVLGNPIYREANFYASSALYWLCGFIWLPRCSLAELKNFKSIPL</sequence>
<comment type="caution">
    <text evidence="2">The sequence shown here is derived from an EMBL/GenBank/DDBJ whole genome shotgun (WGS) entry which is preliminary data.</text>
</comment>
<organism evidence="2 3">
    <name type="scientific">Uliginosibacterium flavum</name>
    <dbReference type="NCBI Taxonomy" id="1396831"/>
    <lineage>
        <taxon>Bacteria</taxon>
        <taxon>Pseudomonadati</taxon>
        <taxon>Pseudomonadota</taxon>
        <taxon>Betaproteobacteria</taxon>
        <taxon>Rhodocyclales</taxon>
        <taxon>Zoogloeaceae</taxon>
        <taxon>Uliginosibacterium</taxon>
    </lineage>
</organism>
<keyword evidence="3" id="KW-1185">Reference proteome</keyword>
<reference evidence="2 3" key="1">
    <citation type="submission" date="2024-07" db="EMBL/GenBank/DDBJ databases">
        <title>Uliginosibacterium flavum JJ3220;KACC:17644.</title>
        <authorList>
            <person name="Kim M.K."/>
        </authorList>
    </citation>
    <scope>NUCLEOTIDE SEQUENCE [LARGE SCALE GENOMIC DNA]</scope>
    <source>
        <strain evidence="2 3">KACC:17644</strain>
    </source>
</reference>
<gene>
    <name evidence="2" type="ORF">ABXR19_04640</name>
</gene>
<proteinExistence type="predicted"/>
<evidence type="ECO:0000313" key="3">
    <source>
        <dbReference type="Proteomes" id="UP001549691"/>
    </source>
</evidence>
<dbReference type="RefSeq" id="WP_354599925.1">
    <property type="nucleotide sequence ID" value="NZ_JBEWZI010000003.1"/>
</dbReference>
<protein>
    <submittedName>
        <fullName evidence="2">Uncharacterized protein</fullName>
    </submittedName>
</protein>
<accession>A0ABV2THR5</accession>
<keyword evidence="1" id="KW-1133">Transmembrane helix</keyword>
<evidence type="ECO:0000256" key="1">
    <source>
        <dbReference type="SAM" id="Phobius"/>
    </source>
</evidence>
<feature type="transmembrane region" description="Helical" evidence="1">
    <location>
        <begin position="20"/>
        <end position="41"/>
    </location>
</feature>
<keyword evidence="1" id="KW-0472">Membrane</keyword>
<dbReference type="Proteomes" id="UP001549691">
    <property type="component" value="Unassembled WGS sequence"/>
</dbReference>
<feature type="transmembrane region" description="Helical" evidence="1">
    <location>
        <begin position="75"/>
        <end position="93"/>
    </location>
</feature>
<keyword evidence="1" id="KW-0812">Transmembrane</keyword>
<evidence type="ECO:0000313" key="2">
    <source>
        <dbReference type="EMBL" id="MET7013465.1"/>
    </source>
</evidence>
<feature type="transmembrane region" description="Helical" evidence="1">
    <location>
        <begin position="105"/>
        <end position="122"/>
    </location>
</feature>
<name>A0ABV2THR5_9RHOO</name>
<dbReference type="EMBL" id="JBEWZI010000003">
    <property type="protein sequence ID" value="MET7013465.1"/>
    <property type="molecule type" value="Genomic_DNA"/>
</dbReference>
<feature type="transmembrane region" description="Helical" evidence="1">
    <location>
        <begin position="47"/>
        <end position="68"/>
    </location>
</feature>